<dbReference type="SUPFAM" id="SSF53850">
    <property type="entry name" value="Periplasmic binding protein-like II"/>
    <property type="match status" value="1"/>
</dbReference>
<organism evidence="2 3">
    <name type="scientific">Kribbella sandramycini</name>
    <dbReference type="NCBI Taxonomy" id="60450"/>
    <lineage>
        <taxon>Bacteria</taxon>
        <taxon>Bacillati</taxon>
        <taxon>Actinomycetota</taxon>
        <taxon>Actinomycetes</taxon>
        <taxon>Propionibacteriales</taxon>
        <taxon>Kribbellaceae</taxon>
        <taxon>Kribbella</taxon>
    </lineage>
</organism>
<dbReference type="EMBL" id="JABJRC010000001">
    <property type="protein sequence ID" value="NOL39751.1"/>
    <property type="molecule type" value="Genomic_DNA"/>
</dbReference>
<dbReference type="PANTHER" id="PTHR30006">
    <property type="entry name" value="THIAMINE-BINDING PERIPLASMIC PROTEIN-RELATED"/>
    <property type="match status" value="1"/>
</dbReference>
<comment type="caution">
    <text evidence="2">The sequence shown here is derived from an EMBL/GenBank/DDBJ whole genome shotgun (WGS) entry which is preliminary data.</text>
</comment>
<protein>
    <submittedName>
        <fullName evidence="2">ABC transporter substrate-binding protein</fullName>
    </submittedName>
</protein>
<dbReference type="PANTHER" id="PTHR30006:SF2">
    <property type="entry name" value="ABC TRANSPORTER SUBSTRATE-BINDING PROTEIN"/>
    <property type="match status" value="1"/>
</dbReference>
<sequence>MKPASIGWRAVEPDGRRARTRLGDTIGSSGCRGEVRVVTGELSRRIVLGVGAGVGAALAVGTPSFARTAAREESRSLDELYRAAVAESGKLVVYAGGDRSLQQDAVAAAFRARFPEIDIKIVVDYSKFHDVRINNQLVTNTLVPDVVQLQTLQNFPRWKREGQLLPYKPAGFGKVYDGFKDADGAWLAINVFAFSFIYDVAAVGGHAPTSPKALTDPRWRGRIASAYPNDDDATLFLFKRYAETYGWSWIAELAQQQLAFARGSYTPAEAVAQGRQALGVGGSGDPRVSSPTKWVVPATDPFMAWGQRAAILSRAQNPAAAKLYLNWLLSTERQRLAFNGWSVRTDVAPGAGLRPIWTYRNADLDGFPAFMADRAEVERWRQTFSLYFGEVVGAPTPGRLGLHPGR</sequence>
<dbReference type="AlphaFoldDB" id="A0A7Y4KY10"/>
<dbReference type="Gene3D" id="3.40.190.10">
    <property type="entry name" value="Periplasmic binding protein-like II"/>
    <property type="match status" value="2"/>
</dbReference>
<evidence type="ECO:0000313" key="2">
    <source>
        <dbReference type="EMBL" id="NOL39751.1"/>
    </source>
</evidence>
<evidence type="ECO:0000256" key="1">
    <source>
        <dbReference type="ARBA" id="ARBA00022729"/>
    </source>
</evidence>
<name>A0A7Y4KY10_9ACTN</name>
<gene>
    <name evidence="2" type="ORF">HPO96_05785</name>
</gene>
<keyword evidence="3" id="KW-1185">Reference proteome</keyword>
<accession>A0A7Y4KY10</accession>
<proteinExistence type="predicted"/>
<reference evidence="2 3" key="1">
    <citation type="submission" date="2020-05" db="EMBL/GenBank/DDBJ databases">
        <title>Genome sequence of Kribbella sandramycini ATCC 39419.</title>
        <authorList>
            <person name="Maclea K.S."/>
            <person name="Fair J.L."/>
        </authorList>
    </citation>
    <scope>NUCLEOTIDE SEQUENCE [LARGE SCALE GENOMIC DNA]</scope>
    <source>
        <strain evidence="2 3">ATCC 39419</strain>
    </source>
</reference>
<keyword evidence="1" id="KW-0732">Signal</keyword>
<dbReference type="Pfam" id="PF13343">
    <property type="entry name" value="SBP_bac_6"/>
    <property type="match status" value="1"/>
</dbReference>
<dbReference type="Proteomes" id="UP000534306">
    <property type="component" value="Unassembled WGS sequence"/>
</dbReference>
<evidence type="ECO:0000313" key="3">
    <source>
        <dbReference type="Proteomes" id="UP000534306"/>
    </source>
</evidence>